<comment type="subcellular location">
    <subcellularLocation>
        <location evidence="9">Cytoplasm</location>
    </subcellularLocation>
</comment>
<dbReference type="Proteomes" id="UP000182278">
    <property type="component" value="Unassembled WGS sequence"/>
</dbReference>
<comment type="caution">
    <text evidence="9">Lacks conserved residue(s) required for the propagation of feature annotation.</text>
</comment>
<feature type="binding site" evidence="9">
    <location>
        <position position="255"/>
    </location>
    <ligand>
        <name>Mg(2+)</name>
        <dbReference type="ChEBI" id="CHEBI:18420"/>
    </ligand>
</feature>
<feature type="binding site" evidence="9">
    <location>
        <begin position="251"/>
        <end position="256"/>
    </location>
    <ligand>
        <name>GTP</name>
        <dbReference type="ChEBI" id="CHEBI:37565"/>
    </ligand>
</feature>
<dbReference type="GO" id="GO:0042802">
    <property type="term" value="F:identical protein binding"/>
    <property type="evidence" value="ECO:0007669"/>
    <property type="project" value="UniProtKB-ARBA"/>
</dbReference>
<feature type="binding site" evidence="9">
    <location>
        <position position="106"/>
    </location>
    <ligand>
        <name>(6S)-5-formyl-5,6,7,8-tetrahydrofolate</name>
        <dbReference type="ChEBI" id="CHEBI:57457"/>
    </ligand>
</feature>
<keyword evidence="9" id="KW-0963">Cytoplasm</keyword>
<dbReference type="InterPro" id="IPR027266">
    <property type="entry name" value="TrmE/GcvT-like"/>
</dbReference>
<comment type="function">
    <text evidence="9">Exhibits a very high intrinsic GTPase hydrolysis rate. Involved in the addition of a carboxymethylaminomethyl (cmnm) group at the wobble position (U34) of certain tRNAs, forming tRNA-cmnm(5)s(2)U34.</text>
</comment>
<dbReference type="InterPro" id="IPR006073">
    <property type="entry name" value="GTP-bd"/>
</dbReference>
<sequence>MLVADKRGGRNDSHFSDTIAAISTPIGEGGIGIVRMSGSGSLKIADEIFHGGHFPKGSLRTKEKPSQFASYTTHYGYILNKGEKIDEVILTVMHAPKTYTREDVVEINCHGGIVPLKRVLELVIKKGVRLAQPGEFTKRAFLNGRIDLTQAEAVVDIVRAKTDLSLKVAMEQLQGGLSAAIKKVRGKLLNLLARMEASIDFPEEDIGDVSGDEIRMNIDSFKSELEELLLTFDKGKMLREGVTVAIIGRPNVGKSSLMNCLLGEERAIVTSIPGTTTDTIEETINIKGAQMRIVDTAGISSKVSNRRKRSRNIIEIESIKRAKEVLSKSELVLLIIDGSQSLKTEDRDLLKEIKGKKTIVLINKIDLPQKVKPEDLKKFFKVNIIEISAKEKINIDNVQSAIGNMIWDGEIDFTGDAILTNIRHKELVSVALESLNSAARIGVNSPELVTLDLRESIASLGEITGETITEEVLDRIFENFCIGK</sequence>
<dbReference type="EC" id="3.6.-.-" evidence="9"/>
<evidence type="ECO:0000256" key="8">
    <source>
        <dbReference type="ARBA" id="ARBA00023134"/>
    </source>
</evidence>
<comment type="caution">
    <text evidence="12">The sequence shown here is derived from an EMBL/GenBank/DDBJ whole genome shotgun (WGS) entry which is preliminary data.</text>
</comment>
<feature type="binding site" evidence="9">
    <location>
        <begin position="270"/>
        <end position="276"/>
    </location>
    <ligand>
        <name>GTP</name>
        <dbReference type="ChEBI" id="CHEBI:37565"/>
    </ligand>
</feature>
<evidence type="ECO:0000313" key="12">
    <source>
        <dbReference type="EMBL" id="OIN96370.1"/>
    </source>
</evidence>
<dbReference type="SUPFAM" id="SSF52540">
    <property type="entry name" value="P-loop containing nucleoside triphosphate hydrolases"/>
    <property type="match status" value="1"/>
</dbReference>
<keyword evidence="6 9" id="KW-0460">Magnesium</keyword>
<feature type="binding site" evidence="9">
    <location>
        <position position="270"/>
    </location>
    <ligand>
        <name>K(+)</name>
        <dbReference type="ChEBI" id="CHEBI:29103"/>
    </ligand>
</feature>
<dbReference type="HAMAP" id="MF_00379">
    <property type="entry name" value="GTPase_MnmE"/>
    <property type="match status" value="1"/>
</dbReference>
<keyword evidence="7 9" id="KW-0630">Potassium</keyword>
<proteinExistence type="inferred from homology"/>
<dbReference type="SMART" id="SM00173">
    <property type="entry name" value="RAS"/>
    <property type="match status" value="1"/>
</dbReference>
<evidence type="ECO:0000256" key="9">
    <source>
        <dbReference type="HAMAP-Rule" id="MF_00379"/>
    </source>
</evidence>
<dbReference type="InterPro" id="IPR025867">
    <property type="entry name" value="MnmE_helical"/>
</dbReference>
<dbReference type="Gene3D" id="3.40.50.300">
    <property type="entry name" value="P-loop containing nucleotide triphosphate hydrolases"/>
    <property type="match status" value="1"/>
</dbReference>
<keyword evidence="4 9" id="KW-0547">Nucleotide-binding</keyword>
<evidence type="ECO:0000259" key="11">
    <source>
        <dbReference type="PROSITE" id="PS51709"/>
    </source>
</evidence>
<dbReference type="PANTHER" id="PTHR42714:SF2">
    <property type="entry name" value="TRNA MODIFICATION GTPASE GTPBP3, MITOCHONDRIAL"/>
    <property type="match status" value="1"/>
</dbReference>
<evidence type="ECO:0000256" key="1">
    <source>
        <dbReference type="ARBA" id="ARBA00011043"/>
    </source>
</evidence>
<dbReference type="CDD" id="cd14858">
    <property type="entry name" value="TrmE_N"/>
    <property type="match status" value="1"/>
</dbReference>
<dbReference type="CDD" id="cd04164">
    <property type="entry name" value="trmE"/>
    <property type="match status" value="1"/>
</dbReference>
<keyword evidence="3 9" id="KW-0479">Metal-binding</keyword>
<keyword evidence="2 9" id="KW-0819">tRNA processing</keyword>
<evidence type="ECO:0000256" key="4">
    <source>
        <dbReference type="ARBA" id="ARBA00022741"/>
    </source>
</evidence>
<feature type="binding site" evidence="9">
    <location>
        <position position="251"/>
    </location>
    <ligand>
        <name>K(+)</name>
        <dbReference type="ChEBI" id="CHEBI:29103"/>
    </ligand>
</feature>
<keyword evidence="5 9" id="KW-0378">Hydrolase</keyword>
<feature type="binding site" evidence="9">
    <location>
        <position position="275"/>
    </location>
    <ligand>
        <name>K(+)</name>
        <dbReference type="ChEBI" id="CHEBI:29103"/>
    </ligand>
</feature>
<dbReference type="InterPro" id="IPR004520">
    <property type="entry name" value="GTPase_MnmE"/>
</dbReference>
<dbReference type="EMBL" id="MNUO01000099">
    <property type="protein sequence ID" value="OIN96370.1"/>
    <property type="molecule type" value="Genomic_DNA"/>
</dbReference>
<evidence type="ECO:0000313" key="13">
    <source>
        <dbReference type="Proteomes" id="UP000182278"/>
    </source>
</evidence>
<name>A0A1J4SCD0_9BACT</name>
<feature type="binding site" evidence="9">
    <location>
        <position position="484"/>
    </location>
    <ligand>
        <name>(6S)-5-formyl-5,6,7,8-tetrahydrofolate</name>
        <dbReference type="ChEBI" id="CHEBI:57457"/>
    </ligand>
</feature>
<feature type="domain" description="TrmE-type G" evidence="11">
    <location>
        <begin position="241"/>
        <end position="407"/>
    </location>
</feature>
<dbReference type="GO" id="GO:0030488">
    <property type="term" value="P:tRNA methylation"/>
    <property type="evidence" value="ECO:0007669"/>
    <property type="project" value="TreeGrafter"/>
</dbReference>
<evidence type="ECO:0000256" key="10">
    <source>
        <dbReference type="RuleBase" id="RU003313"/>
    </source>
</evidence>
<keyword evidence="8 9" id="KW-0342">GTP-binding</keyword>
<dbReference type="NCBIfam" id="TIGR00231">
    <property type="entry name" value="small_GTP"/>
    <property type="match status" value="1"/>
</dbReference>
<comment type="subunit">
    <text evidence="9">Homodimer. Heterotetramer of two MnmE and two MnmG subunits.</text>
</comment>
<dbReference type="InterPro" id="IPR005225">
    <property type="entry name" value="Small_GTP-bd"/>
</dbReference>
<dbReference type="PRINTS" id="PR00449">
    <property type="entry name" value="RASTRNSFRMNG"/>
</dbReference>
<dbReference type="PANTHER" id="PTHR42714">
    <property type="entry name" value="TRNA MODIFICATION GTPASE GTPBP3"/>
    <property type="match status" value="1"/>
</dbReference>
<dbReference type="PROSITE" id="PS51709">
    <property type="entry name" value="G_TRME"/>
    <property type="match status" value="1"/>
</dbReference>
<protein>
    <recommendedName>
        <fullName evidence="9">tRNA modification GTPase MnmE</fullName>
        <ecNumber evidence="9">3.6.-.-</ecNumber>
    </recommendedName>
</protein>
<dbReference type="Pfam" id="PF12631">
    <property type="entry name" value="MnmE_helical"/>
    <property type="match status" value="1"/>
</dbReference>
<dbReference type="GO" id="GO:0046872">
    <property type="term" value="F:metal ion binding"/>
    <property type="evidence" value="ECO:0007669"/>
    <property type="project" value="UniProtKB-KW"/>
</dbReference>
<dbReference type="AlphaFoldDB" id="A0A1J4SCD0"/>
<dbReference type="Gene3D" id="3.30.1360.120">
    <property type="entry name" value="Probable tRNA modification gtpase trme, domain 1"/>
    <property type="match status" value="1"/>
</dbReference>
<evidence type="ECO:0000256" key="3">
    <source>
        <dbReference type="ARBA" id="ARBA00022723"/>
    </source>
</evidence>
<comment type="similarity">
    <text evidence="1 9 10">Belongs to the TRAFAC class TrmE-Era-EngA-EngB-Septin-like GTPase superfamily. TrmE GTPase family.</text>
</comment>
<dbReference type="Gene3D" id="1.20.120.430">
    <property type="entry name" value="tRNA modification GTPase MnmE domain 2"/>
    <property type="match status" value="1"/>
</dbReference>
<feature type="binding site" evidence="9">
    <location>
        <position position="145"/>
    </location>
    <ligand>
        <name>(6S)-5-formyl-5,6,7,8-tetrahydrofolate</name>
        <dbReference type="ChEBI" id="CHEBI:57457"/>
    </ligand>
</feature>
<evidence type="ECO:0000256" key="7">
    <source>
        <dbReference type="ARBA" id="ARBA00022958"/>
    </source>
</evidence>
<dbReference type="GO" id="GO:0005525">
    <property type="term" value="F:GTP binding"/>
    <property type="evidence" value="ECO:0007669"/>
    <property type="project" value="UniProtKB-UniRule"/>
</dbReference>
<dbReference type="Pfam" id="PF01926">
    <property type="entry name" value="MMR_HSR1"/>
    <property type="match status" value="1"/>
</dbReference>
<feature type="binding site" evidence="9">
    <location>
        <position position="35"/>
    </location>
    <ligand>
        <name>(6S)-5-formyl-5,6,7,8-tetrahydrofolate</name>
        <dbReference type="ChEBI" id="CHEBI:57457"/>
    </ligand>
</feature>
<feature type="binding site" evidence="9">
    <location>
        <position position="276"/>
    </location>
    <ligand>
        <name>Mg(2+)</name>
        <dbReference type="ChEBI" id="CHEBI:18420"/>
    </ligand>
</feature>
<dbReference type="InterPro" id="IPR031168">
    <property type="entry name" value="G_TrmE"/>
</dbReference>
<dbReference type="GO" id="GO:0002098">
    <property type="term" value="P:tRNA wobble uridine modification"/>
    <property type="evidence" value="ECO:0007669"/>
    <property type="project" value="TreeGrafter"/>
</dbReference>
<gene>
    <name evidence="9" type="primary">mnmE</name>
    <name evidence="9" type="synonym">trmE</name>
    <name evidence="12" type="ORF">AUJ66_06465</name>
</gene>
<accession>A0A1J4SCD0</accession>
<dbReference type="Pfam" id="PF10396">
    <property type="entry name" value="TrmE_N"/>
    <property type="match status" value="1"/>
</dbReference>
<dbReference type="GO" id="GO:0003924">
    <property type="term" value="F:GTPase activity"/>
    <property type="evidence" value="ECO:0007669"/>
    <property type="project" value="UniProtKB-UniRule"/>
</dbReference>
<evidence type="ECO:0000256" key="5">
    <source>
        <dbReference type="ARBA" id="ARBA00022801"/>
    </source>
</evidence>
<dbReference type="InterPro" id="IPR018948">
    <property type="entry name" value="GTP-bd_TrmE_N"/>
</dbReference>
<dbReference type="STRING" id="1817893.AUJ66_06465"/>
<evidence type="ECO:0000256" key="6">
    <source>
        <dbReference type="ARBA" id="ARBA00022842"/>
    </source>
</evidence>
<feature type="binding site" evidence="9">
    <location>
        <position position="272"/>
    </location>
    <ligand>
        <name>K(+)</name>
        <dbReference type="ChEBI" id="CHEBI:29103"/>
    </ligand>
</feature>
<dbReference type="GO" id="GO:0005829">
    <property type="term" value="C:cytosol"/>
    <property type="evidence" value="ECO:0007669"/>
    <property type="project" value="TreeGrafter"/>
</dbReference>
<dbReference type="NCBIfam" id="TIGR00450">
    <property type="entry name" value="mnmE_trmE_thdF"/>
    <property type="match status" value="1"/>
</dbReference>
<feature type="binding site" evidence="9">
    <location>
        <begin position="295"/>
        <end position="298"/>
    </location>
    <ligand>
        <name>GTP</name>
        <dbReference type="ChEBI" id="CHEBI:37565"/>
    </ligand>
</feature>
<dbReference type="InterPro" id="IPR027417">
    <property type="entry name" value="P-loop_NTPase"/>
</dbReference>
<organism evidence="12 13">
    <name type="scientific">Candidatus Desantisbacteria bacterium CG1_02_38_46</name>
    <dbReference type="NCBI Taxonomy" id="1817893"/>
    <lineage>
        <taxon>Bacteria</taxon>
        <taxon>Candidatus Desantisiibacteriota</taxon>
    </lineage>
</organism>
<reference evidence="12 13" key="1">
    <citation type="journal article" date="2016" name="Environ. Microbiol.">
        <title>Genomic resolution of a cold subsurface aquifer community provides metabolic insights for novel microbes adapted to high CO concentrations.</title>
        <authorList>
            <person name="Probst A.J."/>
            <person name="Castelle C.J."/>
            <person name="Singh A."/>
            <person name="Brown C.T."/>
            <person name="Anantharaman K."/>
            <person name="Sharon I."/>
            <person name="Hug L.A."/>
            <person name="Burstein D."/>
            <person name="Emerson J.B."/>
            <person name="Thomas B.C."/>
            <person name="Banfield J.F."/>
        </authorList>
    </citation>
    <scope>NUCLEOTIDE SEQUENCE [LARGE SCALE GENOMIC DNA]</scope>
    <source>
        <strain evidence="12">CG1_02_38_46</strain>
    </source>
</reference>
<evidence type="ECO:0000256" key="2">
    <source>
        <dbReference type="ARBA" id="ARBA00022694"/>
    </source>
</evidence>
<comment type="cofactor">
    <cofactor evidence="9">
        <name>K(+)</name>
        <dbReference type="ChEBI" id="CHEBI:29103"/>
    </cofactor>
    <text evidence="9">Binds 1 potassium ion per subunit.</text>
</comment>
<dbReference type="FunFam" id="3.30.1360.120:FF:000003">
    <property type="entry name" value="tRNA modification GTPase MnmE"/>
    <property type="match status" value="1"/>
</dbReference>
<dbReference type="InterPro" id="IPR027368">
    <property type="entry name" value="MnmE_dom2"/>
</dbReference>